<feature type="transmembrane region" description="Helical" evidence="6">
    <location>
        <begin position="117"/>
        <end position="135"/>
    </location>
</feature>
<dbReference type="Gene3D" id="3.30.565.10">
    <property type="entry name" value="Histidine kinase-like ATPase, C-terminal domain"/>
    <property type="match status" value="1"/>
</dbReference>
<name>A0A928KTK3_9FIRM</name>
<dbReference type="GO" id="GO:0000160">
    <property type="term" value="P:phosphorelay signal transduction system"/>
    <property type="evidence" value="ECO:0007669"/>
    <property type="project" value="UniProtKB-KW"/>
</dbReference>
<proteinExistence type="predicted"/>
<keyword evidence="6" id="KW-0472">Membrane</keyword>
<dbReference type="InterPro" id="IPR036890">
    <property type="entry name" value="HATPase_C_sf"/>
</dbReference>
<feature type="transmembrane region" description="Helical" evidence="6">
    <location>
        <begin position="147"/>
        <end position="168"/>
    </location>
</feature>
<dbReference type="InterPro" id="IPR003594">
    <property type="entry name" value="HATPase_dom"/>
</dbReference>
<dbReference type="RefSeq" id="WP_020074524.1">
    <property type="nucleotide sequence ID" value="NZ_JBKWRC010000003.1"/>
</dbReference>
<dbReference type="PANTHER" id="PTHR43711">
    <property type="entry name" value="TWO-COMPONENT HISTIDINE KINASE"/>
    <property type="match status" value="1"/>
</dbReference>
<dbReference type="InterPro" id="IPR004358">
    <property type="entry name" value="Sig_transdc_His_kin-like_C"/>
</dbReference>
<evidence type="ECO:0000313" key="8">
    <source>
        <dbReference type="EMBL" id="MBE6834442.1"/>
    </source>
</evidence>
<dbReference type="PRINTS" id="PR00344">
    <property type="entry name" value="BCTRLSENSOR"/>
</dbReference>
<dbReference type="Proteomes" id="UP000754750">
    <property type="component" value="Unassembled WGS sequence"/>
</dbReference>
<evidence type="ECO:0000256" key="2">
    <source>
        <dbReference type="ARBA" id="ARBA00012438"/>
    </source>
</evidence>
<dbReference type="EMBL" id="SVNY01000007">
    <property type="protein sequence ID" value="MBE6834442.1"/>
    <property type="molecule type" value="Genomic_DNA"/>
</dbReference>
<dbReference type="GO" id="GO:0004673">
    <property type="term" value="F:protein histidine kinase activity"/>
    <property type="evidence" value="ECO:0007669"/>
    <property type="project" value="UniProtKB-EC"/>
</dbReference>
<dbReference type="Pfam" id="PF02518">
    <property type="entry name" value="HATPase_c"/>
    <property type="match status" value="1"/>
</dbReference>
<dbReference type="AlphaFoldDB" id="A0A928KTK3"/>
<evidence type="ECO:0000256" key="5">
    <source>
        <dbReference type="ARBA" id="ARBA00023012"/>
    </source>
</evidence>
<evidence type="ECO:0000259" key="7">
    <source>
        <dbReference type="PROSITE" id="PS50109"/>
    </source>
</evidence>
<accession>A0A928KTK3</accession>
<dbReference type="SUPFAM" id="SSF55874">
    <property type="entry name" value="ATPase domain of HSP90 chaperone/DNA topoisomerase II/histidine kinase"/>
    <property type="match status" value="1"/>
</dbReference>
<feature type="domain" description="Histidine kinase" evidence="7">
    <location>
        <begin position="204"/>
        <end position="423"/>
    </location>
</feature>
<keyword evidence="6" id="KW-0812">Transmembrane</keyword>
<comment type="caution">
    <text evidence="8">The sequence shown here is derived from an EMBL/GenBank/DDBJ whole genome shotgun (WGS) entry which is preliminary data.</text>
</comment>
<dbReference type="SMART" id="SM00387">
    <property type="entry name" value="HATPase_c"/>
    <property type="match status" value="1"/>
</dbReference>
<keyword evidence="6" id="KW-1133">Transmembrane helix</keyword>
<feature type="transmembrane region" description="Helical" evidence="6">
    <location>
        <begin position="31"/>
        <end position="49"/>
    </location>
</feature>
<evidence type="ECO:0000256" key="1">
    <source>
        <dbReference type="ARBA" id="ARBA00000085"/>
    </source>
</evidence>
<dbReference type="InterPro" id="IPR050736">
    <property type="entry name" value="Sensor_HK_Regulatory"/>
</dbReference>
<protein>
    <recommendedName>
        <fullName evidence="2">histidine kinase</fullName>
        <ecNumber evidence="2">2.7.13.3</ecNumber>
    </recommendedName>
</protein>
<sequence length="429" mass="49126">MNDLKHWKRALLIAVIVTFSSQLYFNFFTDNFRISAAVILFPVLLMTIAKDQNSAAIGCVTGAMVFVVRLFLISSGIAQLQDNVTVALIGGLFYVAYGLLFSVFIKNKHTIPFQQMIVGMVLSDFCANIFEVGLRTSMRYNSLDTQVYFYLFGIAVARTIIAGSILLGEQNYRALMKKMEHENRYQRLYLMTTRLKNEVYFMEKNTDEIESAMSNAYRLYEKLSGMDLQPELKKTALSIARDVHEIKKDYIRIMQGIQKEIDEQYSEEEMGIRDLLQILKESTYRLLEARRLDIQLDFHVQDEFVTGDHYALMLVLMNLVNNGIEAIEKKGHKGWILVSVEKQGDQFWFTVTDNGPGIPKKDMDRIFQMGFSTKFDEETGNIYRGVGLSGVQMTVEEKFNGSIEVKSELGVGTEFRVMIPAEKLEEETV</sequence>
<evidence type="ECO:0000256" key="3">
    <source>
        <dbReference type="ARBA" id="ARBA00022679"/>
    </source>
</evidence>
<dbReference type="CDD" id="cd00075">
    <property type="entry name" value="HATPase"/>
    <property type="match status" value="1"/>
</dbReference>
<dbReference type="PROSITE" id="PS50109">
    <property type="entry name" value="HIS_KIN"/>
    <property type="match status" value="1"/>
</dbReference>
<organism evidence="8 9">
    <name type="scientific">Faecalispora sporosphaeroides</name>
    <dbReference type="NCBI Taxonomy" id="1549"/>
    <lineage>
        <taxon>Bacteria</taxon>
        <taxon>Bacillati</taxon>
        <taxon>Bacillota</taxon>
        <taxon>Clostridia</taxon>
        <taxon>Eubacteriales</taxon>
        <taxon>Oscillospiraceae</taxon>
        <taxon>Faecalispora</taxon>
    </lineage>
</organism>
<keyword evidence="3" id="KW-0808">Transferase</keyword>
<feature type="transmembrane region" description="Helical" evidence="6">
    <location>
        <begin position="7"/>
        <end position="25"/>
    </location>
</feature>
<dbReference type="EC" id="2.7.13.3" evidence="2"/>
<feature type="transmembrane region" description="Helical" evidence="6">
    <location>
        <begin position="56"/>
        <end position="78"/>
    </location>
</feature>
<evidence type="ECO:0000256" key="4">
    <source>
        <dbReference type="ARBA" id="ARBA00022777"/>
    </source>
</evidence>
<dbReference type="PANTHER" id="PTHR43711:SF1">
    <property type="entry name" value="HISTIDINE KINASE 1"/>
    <property type="match status" value="1"/>
</dbReference>
<gene>
    <name evidence="8" type="ORF">E7512_12855</name>
</gene>
<keyword evidence="4 8" id="KW-0418">Kinase</keyword>
<dbReference type="InterPro" id="IPR005467">
    <property type="entry name" value="His_kinase_dom"/>
</dbReference>
<keyword evidence="5" id="KW-0902">Two-component regulatory system</keyword>
<evidence type="ECO:0000256" key="6">
    <source>
        <dbReference type="SAM" id="Phobius"/>
    </source>
</evidence>
<comment type="catalytic activity">
    <reaction evidence="1">
        <text>ATP + protein L-histidine = ADP + protein N-phospho-L-histidine.</text>
        <dbReference type="EC" id="2.7.13.3"/>
    </reaction>
</comment>
<reference evidence="8" key="1">
    <citation type="submission" date="2019-04" db="EMBL/GenBank/DDBJ databases">
        <title>Evolution of Biomass-Degrading Anaerobic Consortia Revealed by Metagenomics.</title>
        <authorList>
            <person name="Peng X."/>
        </authorList>
    </citation>
    <scope>NUCLEOTIDE SEQUENCE</scope>
    <source>
        <strain evidence="8">SIG551</strain>
    </source>
</reference>
<feature type="transmembrane region" description="Helical" evidence="6">
    <location>
        <begin position="84"/>
        <end position="105"/>
    </location>
</feature>
<evidence type="ECO:0000313" key="9">
    <source>
        <dbReference type="Proteomes" id="UP000754750"/>
    </source>
</evidence>